<dbReference type="InterPro" id="IPR029063">
    <property type="entry name" value="SAM-dependent_MTases_sf"/>
</dbReference>
<keyword evidence="3" id="KW-0489">Methyltransferase</keyword>
<feature type="compositionally biased region" description="Basic and acidic residues" evidence="1">
    <location>
        <begin position="183"/>
        <end position="192"/>
    </location>
</feature>
<feature type="domain" description="Methyltransferase" evidence="2">
    <location>
        <begin position="47"/>
        <end position="136"/>
    </location>
</feature>
<dbReference type="GO" id="GO:0008168">
    <property type="term" value="F:methyltransferase activity"/>
    <property type="evidence" value="ECO:0007669"/>
    <property type="project" value="UniProtKB-KW"/>
</dbReference>
<dbReference type="SUPFAM" id="SSF53335">
    <property type="entry name" value="S-adenosyl-L-methionine-dependent methyltransferases"/>
    <property type="match status" value="1"/>
</dbReference>
<evidence type="ECO:0000313" key="4">
    <source>
        <dbReference type="Proteomes" id="UP000629365"/>
    </source>
</evidence>
<dbReference type="PANTHER" id="PTHR42912">
    <property type="entry name" value="METHYLTRANSFERASE"/>
    <property type="match status" value="1"/>
</dbReference>
<keyword evidence="3" id="KW-0808">Transferase</keyword>
<organism evidence="3 4">
    <name type="scientific">Microbacterium murale</name>
    <dbReference type="NCBI Taxonomy" id="1081040"/>
    <lineage>
        <taxon>Bacteria</taxon>
        <taxon>Bacillati</taxon>
        <taxon>Actinomycetota</taxon>
        <taxon>Actinomycetes</taxon>
        <taxon>Micrococcales</taxon>
        <taxon>Microbacteriaceae</taxon>
        <taxon>Microbacterium</taxon>
    </lineage>
</organism>
<keyword evidence="4" id="KW-1185">Reference proteome</keyword>
<dbReference type="Pfam" id="PF13649">
    <property type="entry name" value="Methyltransf_25"/>
    <property type="match status" value="1"/>
</dbReference>
<comment type="caution">
    <text evidence="3">The sequence shown here is derived from an EMBL/GenBank/DDBJ whole genome shotgun (WGS) entry which is preliminary data.</text>
</comment>
<evidence type="ECO:0000259" key="2">
    <source>
        <dbReference type="Pfam" id="PF13649"/>
    </source>
</evidence>
<proteinExistence type="predicted"/>
<feature type="region of interest" description="Disordered" evidence="1">
    <location>
        <begin position="183"/>
        <end position="203"/>
    </location>
</feature>
<dbReference type="EMBL" id="BMCM01000004">
    <property type="protein sequence ID" value="GGD82436.1"/>
    <property type="molecule type" value="Genomic_DNA"/>
</dbReference>
<dbReference type="GO" id="GO:0032259">
    <property type="term" value="P:methylation"/>
    <property type="evidence" value="ECO:0007669"/>
    <property type="project" value="UniProtKB-KW"/>
</dbReference>
<name>A0ABQ1RUI9_9MICO</name>
<dbReference type="RefSeq" id="WP_188437057.1">
    <property type="nucleotide sequence ID" value="NZ_BMCM01000004.1"/>
</dbReference>
<evidence type="ECO:0000256" key="1">
    <source>
        <dbReference type="SAM" id="MobiDB-lite"/>
    </source>
</evidence>
<dbReference type="CDD" id="cd02440">
    <property type="entry name" value="AdoMet_MTases"/>
    <property type="match status" value="1"/>
</dbReference>
<dbReference type="Gene3D" id="3.40.50.150">
    <property type="entry name" value="Vaccinia Virus protein VP39"/>
    <property type="match status" value="1"/>
</dbReference>
<dbReference type="InterPro" id="IPR041698">
    <property type="entry name" value="Methyltransf_25"/>
</dbReference>
<sequence>MTDDAIAAAYDARATEYLEIAGSIAQMDAADRELIGAWRDQSQGRMLDAGCGPGLWTEFLHDGHRDVVGVDIASQFLVAARARSPHLVFEQATLRDLPFADASFGGILAWYSLIHTPPAELPLILAELARVLEPGGSLLIGYFEGVPREQFPHAVVPAYFWSGDALSELLADVDLTVISRERRDRTPGEVSRRPHGAVTARRR</sequence>
<protein>
    <submittedName>
        <fullName evidence="3">Methyltransferase</fullName>
    </submittedName>
</protein>
<reference evidence="4" key="1">
    <citation type="journal article" date="2019" name="Int. J. Syst. Evol. Microbiol.">
        <title>The Global Catalogue of Microorganisms (GCM) 10K type strain sequencing project: providing services to taxonomists for standard genome sequencing and annotation.</title>
        <authorList>
            <consortium name="The Broad Institute Genomics Platform"/>
            <consortium name="The Broad Institute Genome Sequencing Center for Infectious Disease"/>
            <person name="Wu L."/>
            <person name="Ma J."/>
        </authorList>
    </citation>
    <scope>NUCLEOTIDE SEQUENCE [LARGE SCALE GENOMIC DNA]</scope>
    <source>
        <strain evidence="4">CCM 7640</strain>
    </source>
</reference>
<evidence type="ECO:0000313" key="3">
    <source>
        <dbReference type="EMBL" id="GGD82436.1"/>
    </source>
</evidence>
<dbReference type="InterPro" id="IPR050508">
    <property type="entry name" value="Methyltransf_Superfamily"/>
</dbReference>
<gene>
    <name evidence="3" type="ORF">GCM10007269_26560</name>
</gene>
<accession>A0ABQ1RUI9</accession>
<dbReference type="Proteomes" id="UP000629365">
    <property type="component" value="Unassembled WGS sequence"/>
</dbReference>